<gene>
    <name evidence="2" type="ORF">PC129_g25205</name>
</gene>
<dbReference type="Proteomes" id="UP000760860">
    <property type="component" value="Unassembled WGS sequence"/>
</dbReference>
<name>A0A8T1GUK9_9STRA</name>
<proteinExistence type="predicted"/>
<organism evidence="2 3">
    <name type="scientific">Phytophthora cactorum</name>
    <dbReference type="NCBI Taxonomy" id="29920"/>
    <lineage>
        <taxon>Eukaryota</taxon>
        <taxon>Sar</taxon>
        <taxon>Stramenopiles</taxon>
        <taxon>Oomycota</taxon>
        <taxon>Peronosporomycetes</taxon>
        <taxon>Peronosporales</taxon>
        <taxon>Peronosporaceae</taxon>
        <taxon>Phytophthora</taxon>
    </lineage>
</organism>
<dbReference type="EMBL" id="RCMV01005279">
    <property type="protein sequence ID" value="KAG3188196.1"/>
    <property type="molecule type" value="Genomic_DNA"/>
</dbReference>
<comment type="caution">
    <text evidence="2">The sequence shown here is derived from an EMBL/GenBank/DDBJ whole genome shotgun (WGS) entry which is preliminary data.</text>
</comment>
<feature type="compositionally biased region" description="Basic and acidic residues" evidence="1">
    <location>
        <begin position="33"/>
        <end position="42"/>
    </location>
</feature>
<protein>
    <submittedName>
        <fullName evidence="2">Uncharacterized protein</fullName>
    </submittedName>
</protein>
<dbReference type="AlphaFoldDB" id="A0A8T1GUK9"/>
<evidence type="ECO:0000313" key="2">
    <source>
        <dbReference type="EMBL" id="KAG3188196.1"/>
    </source>
</evidence>
<evidence type="ECO:0000313" key="3">
    <source>
        <dbReference type="Proteomes" id="UP000760860"/>
    </source>
</evidence>
<feature type="region of interest" description="Disordered" evidence="1">
    <location>
        <begin position="1"/>
        <end position="42"/>
    </location>
</feature>
<reference evidence="2" key="1">
    <citation type="submission" date="2018-05" db="EMBL/GenBank/DDBJ databases">
        <title>Effector identification in a new, highly contiguous assembly of the strawberry crown rot pathogen Phytophthora cactorum.</title>
        <authorList>
            <person name="Armitage A.D."/>
            <person name="Nellist C.F."/>
            <person name="Bates H."/>
            <person name="Vickerstaff R.J."/>
            <person name="Harrison R.J."/>
        </authorList>
    </citation>
    <scope>NUCLEOTIDE SEQUENCE</scope>
    <source>
        <strain evidence="2">P421</strain>
    </source>
</reference>
<evidence type="ECO:0000256" key="1">
    <source>
        <dbReference type="SAM" id="MobiDB-lite"/>
    </source>
</evidence>
<sequence>MVHPEAGYKAMPQDAGPVTIPRNWESNKAAKSAKSEHIVTRE</sequence>
<accession>A0A8T1GUK9</accession>